<dbReference type="AlphaFoldDB" id="A0A918R5N3"/>
<keyword evidence="2" id="KW-1185">Reference proteome</keyword>
<reference evidence="1" key="1">
    <citation type="journal article" date="2014" name="Int. J. Syst. Evol. Microbiol.">
        <title>Complete genome sequence of Corynebacterium casei LMG S-19264T (=DSM 44701T), isolated from a smear-ripened cheese.</title>
        <authorList>
            <consortium name="US DOE Joint Genome Institute (JGI-PGF)"/>
            <person name="Walter F."/>
            <person name="Albersmeier A."/>
            <person name="Kalinowski J."/>
            <person name="Ruckert C."/>
        </authorList>
    </citation>
    <scope>NUCLEOTIDE SEQUENCE</scope>
    <source>
        <strain evidence="1">KCTC 12710</strain>
    </source>
</reference>
<accession>A0A918R5N3</accession>
<protein>
    <recommendedName>
        <fullName evidence="3">SRPBCC family protein</fullName>
    </recommendedName>
</protein>
<proteinExistence type="predicted"/>
<dbReference type="RefSeq" id="WP_189361419.1">
    <property type="nucleotide sequence ID" value="NZ_BMWZ01000006.1"/>
</dbReference>
<comment type="caution">
    <text evidence="1">The sequence shown here is derived from an EMBL/GenBank/DDBJ whole genome shotgun (WGS) entry which is preliminary data.</text>
</comment>
<gene>
    <name evidence="1" type="ORF">GCM10007028_26100</name>
</gene>
<dbReference type="EMBL" id="BMWZ01000006">
    <property type="protein sequence ID" value="GGZ86780.1"/>
    <property type="molecule type" value="Genomic_DNA"/>
</dbReference>
<evidence type="ECO:0000313" key="2">
    <source>
        <dbReference type="Proteomes" id="UP000636004"/>
    </source>
</evidence>
<sequence length="163" mass="19360">MQVVNIHKRVINQPKARVSSLMKTLATKEDKVWPKDRWPAIKFKTGLKIGEEGGHGMIRYSIKGYEEGEYMSFEFLEPEGFNGDHRFEIIALNEEATEVRHSILMKTEGFLATFKWIFVIRWLHDALIENAFDTIENNFLETKKFTTWCYWVRLWRFLLKPSK</sequence>
<evidence type="ECO:0008006" key="3">
    <source>
        <dbReference type="Google" id="ProtNLM"/>
    </source>
</evidence>
<evidence type="ECO:0000313" key="1">
    <source>
        <dbReference type="EMBL" id="GGZ86780.1"/>
    </source>
</evidence>
<name>A0A918R5N3_9FLAO</name>
<organism evidence="1 2">
    <name type="scientific">Algibacter mikhailovii</name>
    <dbReference type="NCBI Taxonomy" id="425498"/>
    <lineage>
        <taxon>Bacteria</taxon>
        <taxon>Pseudomonadati</taxon>
        <taxon>Bacteroidota</taxon>
        <taxon>Flavobacteriia</taxon>
        <taxon>Flavobacteriales</taxon>
        <taxon>Flavobacteriaceae</taxon>
        <taxon>Algibacter</taxon>
    </lineage>
</organism>
<dbReference type="Proteomes" id="UP000636004">
    <property type="component" value="Unassembled WGS sequence"/>
</dbReference>
<reference evidence="1" key="2">
    <citation type="submission" date="2020-09" db="EMBL/GenBank/DDBJ databases">
        <authorList>
            <person name="Sun Q."/>
            <person name="Kim S."/>
        </authorList>
    </citation>
    <scope>NUCLEOTIDE SEQUENCE</scope>
    <source>
        <strain evidence="1">KCTC 12710</strain>
    </source>
</reference>